<feature type="transmembrane region" description="Helical" evidence="2">
    <location>
        <begin position="303"/>
        <end position="323"/>
    </location>
</feature>
<reference evidence="3 4" key="1">
    <citation type="submission" date="2017-06" db="EMBL/GenBank/DDBJ databases">
        <authorList>
            <person name="Kim H.J."/>
            <person name="Triplett B.A."/>
        </authorList>
    </citation>
    <scope>NUCLEOTIDE SEQUENCE [LARGE SCALE GENOMIC DNA]</scope>
    <source>
        <strain evidence="3 4">DSM 43151</strain>
    </source>
</reference>
<proteinExistence type="predicted"/>
<sequence length="362" mass="38432">MGEARVSSREDEQVDSRAAAGPDASEQVTEPRRRWRGWVPAVALLVLAPWTAECSWGGFAVADYPMVILFLGPLYGGAAVLIRETSRRTGGGWPVIVLLAAAFGVVQAALVDQSLFNPGFLDDTEFADLAPGANATLVPVFGFSVEQAITYVGNHVLLSICAPIMLVEAVVRPPYRDRPWLGGRGLLGLGVLYLLGSLMIFSDDEDGRKGFLLAPAQAGLAVAVVLLLVGAAMLPRWRRTLRRRVGFVPHPLLFGLLVLGVHLGLWFVSGRPGVGAWVVAGGTVLMLVGVWSRRAGWMRRHVVTGWSAGLIAAAAGAFLAPAYRPVSAQAALVSDVTVGVLTAALVIAAYRRARAADLEQAK</sequence>
<feature type="transmembrane region" description="Helical" evidence="2">
    <location>
        <begin position="93"/>
        <end position="111"/>
    </location>
</feature>
<feature type="transmembrane region" description="Helical" evidence="2">
    <location>
        <begin position="214"/>
        <end position="235"/>
    </location>
</feature>
<dbReference type="EMBL" id="FZNR01000019">
    <property type="protein sequence ID" value="SNS61856.1"/>
    <property type="molecule type" value="Genomic_DNA"/>
</dbReference>
<dbReference type="OrthoDB" id="8478704at2"/>
<feature type="transmembrane region" description="Helical" evidence="2">
    <location>
        <begin position="247"/>
        <end position="268"/>
    </location>
</feature>
<feature type="region of interest" description="Disordered" evidence="1">
    <location>
        <begin position="1"/>
        <end position="29"/>
    </location>
</feature>
<feature type="transmembrane region" description="Helical" evidence="2">
    <location>
        <begin position="183"/>
        <end position="202"/>
    </location>
</feature>
<keyword evidence="2" id="KW-1133">Transmembrane helix</keyword>
<keyword evidence="4" id="KW-1185">Reference proteome</keyword>
<keyword evidence="2" id="KW-0812">Transmembrane</keyword>
<feature type="transmembrane region" description="Helical" evidence="2">
    <location>
        <begin position="148"/>
        <end position="171"/>
    </location>
</feature>
<dbReference type="AlphaFoldDB" id="A0A239FXE6"/>
<feature type="transmembrane region" description="Helical" evidence="2">
    <location>
        <begin position="35"/>
        <end position="52"/>
    </location>
</feature>
<feature type="compositionally biased region" description="Basic and acidic residues" evidence="1">
    <location>
        <begin position="1"/>
        <end position="15"/>
    </location>
</feature>
<evidence type="ECO:0000256" key="1">
    <source>
        <dbReference type="SAM" id="MobiDB-lite"/>
    </source>
</evidence>
<evidence type="ECO:0000313" key="4">
    <source>
        <dbReference type="Proteomes" id="UP000198415"/>
    </source>
</evidence>
<feature type="transmembrane region" description="Helical" evidence="2">
    <location>
        <begin position="64"/>
        <end position="81"/>
    </location>
</feature>
<keyword evidence="2" id="KW-0472">Membrane</keyword>
<dbReference type="RefSeq" id="WP_089297501.1">
    <property type="nucleotide sequence ID" value="NZ_BOMU01000085.1"/>
</dbReference>
<evidence type="ECO:0000313" key="3">
    <source>
        <dbReference type="EMBL" id="SNS61856.1"/>
    </source>
</evidence>
<feature type="transmembrane region" description="Helical" evidence="2">
    <location>
        <begin position="329"/>
        <end position="350"/>
    </location>
</feature>
<evidence type="ECO:0000256" key="2">
    <source>
        <dbReference type="SAM" id="Phobius"/>
    </source>
</evidence>
<gene>
    <name evidence="3" type="ORF">SAMN06264365_119106</name>
</gene>
<organism evidence="3 4">
    <name type="scientific">Actinoplanes regularis</name>
    <dbReference type="NCBI Taxonomy" id="52697"/>
    <lineage>
        <taxon>Bacteria</taxon>
        <taxon>Bacillati</taxon>
        <taxon>Actinomycetota</taxon>
        <taxon>Actinomycetes</taxon>
        <taxon>Micromonosporales</taxon>
        <taxon>Micromonosporaceae</taxon>
        <taxon>Actinoplanes</taxon>
    </lineage>
</organism>
<accession>A0A239FXE6</accession>
<feature type="transmembrane region" description="Helical" evidence="2">
    <location>
        <begin position="274"/>
        <end position="291"/>
    </location>
</feature>
<name>A0A239FXE6_9ACTN</name>
<protein>
    <submittedName>
        <fullName evidence="3">Uncharacterized protein</fullName>
    </submittedName>
</protein>
<dbReference type="Proteomes" id="UP000198415">
    <property type="component" value="Unassembled WGS sequence"/>
</dbReference>